<evidence type="ECO:0000313" key="1">
    <source>
        <dbReference type="EMBL" id="JAE20675.1"/>
    </source>
</evidence>
<sequence length="63" mass="7065">MEAALRDGVVPFGVDGEARTRWKVAGLVALSHWTRLACEIRFSWPNGTAQHFSCSSKSKLWVF</sequence>
<name>A0A0A9G6I3_ARUDO</name>
<accession>A0A0A9G6I3</accession>
<dbReference type="AlphaFoldDB" id="A0A0A9G6I3"/>
<reference evidence="1" key="1">
    <citation type="submission" date="2014-09" db="EMBL/GenBank/DDBJ databases">
        <authorList>
            <person name="Magalhaes I.L.F."/>
            <person name="Oliveira U."/>
            <person name="Santos F.R."/>
            <person name="Vidigal T.H.D.A."/>
            <person name="Brescovit A.D."/>
            <person name="Santos A.J."/>
        </authorList>
    </citation>
    <scope>NUCLEOTIDE SEQUENCE</scope>
    <source>
        <tissue evidence="1">Shoot tissue taken approximately 20 cm above the soil surface</tissue>
    </source>
</reference>
<organism evidence="1">
    <name type="scientific">Arundo donax</name>
    <name type="common">Giant reed</name>
    <name type="synonym">Donax arundinaceus</name>
    <dbReference type="NCBI Taxonomy" id="35708"/>
    <lineage>
        <taxon>Eukaryota</taxon>
        <taxon>Viridiplantae</taxon>
        <taxon>Streptophyta</taxon>
        <taxon>Embryophyta</taxon>
        <taxon>Tracheophyta</taxon>
        <taxon>Spermatophyta</taxon>
        <taxon>Magnoliopsida</taxon>
        <taxon>Liliopsida</taxon>
        <taxon>Poales</taxon>
        <taxon>Poaceae</taxon>
        <taxon>PACMAD clade</taxon>
        <taxon>Arundinoideae</taxon>
        <taxon>Arundineae</taxon>
        <taxon>Arundo</taxon>
    </lineage>
</organism>
<reference evidence="1" key="2">
    <citation type="journal article" date="2015" name="Data Brief">
        <title>Shoot transcriptome of the giant reed, Arundo donax.</title>
        <authorList>
            <person name="Barrero R.A."/>
            <person name="Guerrero F.D."/>
            <person name="Moolhuijzen P."/>
            <person name="Goolsby J.A."/>
            <person name="Tidwell J."/>
            <person name="Bellgard S.E."/>
            <person name="Bellgard M.I."/>
        </authorList>
    </citation>
    <scope>NUCLEOTIDE SEQUENCE</scope>
    <source>
        <tissue evidence="1">Shoot tissue taken approximately 20 cm above the soil surface</tissue>
    </source>
</reference>
<proteinExistence type="predicted"/>
<protein>
    <recommendedName>
        <fullName evidence="2">Late embryogenesis abundant protein</fullName>
    </recommendedName>
</protein>
<evidence type="ECO:0008006" key="2">
    <source>
        <dbReference type="Google" id="ProtNLM"/>
    </source>
</evidence>
<dbReference type="EMBL" id="GBRH01177221">
    <property type="protein sequence ID" value="JAE20675.1"/>
    <property type="molecule type" value="Transcribed_RNA"/>
</dbReference>